<dbReference type="PROSITE" id="PS50005">
    <property type="entry name" value="TPR"/>
    <property type="match status" value="3"/>
</dbReference>
<dbReference type="PANTHER" id="PTHR45953">
    <property type="entry name" value="IDURONATE 2-SULFATASE"/>
    <property type="match status" value="1"/>
</dbReference>
<dbReference type="InterPro" id="IPR011990">
    <property type="entry name" value="TPR-like_helical_dom_sf"/>
</dbReference>
<dbReference type="Pfam" id="PF13432">
    <property type="entry name" value="TPR_16"/>
    <property type="match status" value="2"/>
</dbReference>
<dbReference type="SUPFAM" id="SSF48452">
    <property type="entry name" value="TPR-like"/>
    <property type="match status" value="2"/>
</dbReference>
<evidence type="ECO:0000259" key="3">
    <source>
        <dbReference type="Pfam" id="PF00884"/>
    </source>
</evidence>
<dbReference type="SMART" id="SM00028">
    <property type="entry name" value="TPR"/>
    <property type="match status" value="8"/>
</dbReference>
<dbReference type="PROSITE" id="PS51257">
    <property type="entry name" value="PROKAR_LIPOPROTEIN"/>
    <property type="match status" value="1"/>
</dbReference>
<feature type="domain" description="Sulfatase N-terminal" evidence="3">
    <location>
        <begin position="47"/>
        <end position="320"/>
    </location>
</feature>
<dbReference type="EMBL" id="UINC01000038">
    <property type="protein sequence ID" value="SUZ47853.1"/>
    <property type="molecule type" value="Genomic_DNA"/>
</dbReference>
<dbReference type="Gene3D" id="1.25.40.10">
    <property type="entry name" value="Tetratricopeptide repeat domain"/>
    <property type="match status" value="1"/>
</dbReference>
<keyword evidence="1" id="KW-0479">Metal-binding</keyword>
<evidence type="ECO:0000256" key="1">
    <source>
        <dbReference type="ARBA" id="ARBA00022723"/>
    </source>
</evidence>
<protein>
    <recommendedName>
        <fullName evidence="3">Sulfatase N-terminal domain-containing protein</fullName>
    </recommendedName>
</protein>
<organism evidence="4">
    <name type="scientific">marine metagenome</name>
    <dbReference type="NCBI Taxonomy" id="408172"/>
    <lineage>
        <taxon>unclassified sequences</taxon>
        <taxon>metagenomes</taxon>
        <taxon>ecological metagenomes</taxon>
    </lineage>
</organism>
<dbReference type="InterPro" id="IPR017850">
    <property type="entry name" value="Alkaline_phosphatase_core_sf"/>
</dbReference>
<reference evidence="4" key="1">
    <citation type="submission" date="2018-05" db="EMBL/GenBank/DDBJ databases">
        <authorList>
            <person name="Lanie J.A."/>
            <person name="Ng W.-L."/>
            <person name="Kazmierczak K.M."/>
            <person name="Andrzejewski T.M."/>
            <person name="Davidsen T.M."/>
            <person name="Wayne K.J."/>
            <person name="Tettelin H."/>
            <person name="Glass J.I."/>
            <person name="Rusch D."/>
            <person name="Podicherti R."/>
            <person name="Tsui H.-C.T."/>
            <person name="Winkler M.E."/>
        </authorList>
    </citation>
    <scope>NUCLEOTIDE SEQUENCE</scope>
</reference>
<evidence type="ECO:0000256" key="2">
    <source>
        <dbReference type="ARBA" id="ARBA00022801"/>
    </source>
</evidence>
<dbReference type="PANTHER" id="PTHR45953:SF1">
    <property type="entry name" value="IDURONATE 2-SULFATASE"/>
    <property type="match status" value="1"/>
</dbReference>
<dbReference type="GO" id="GO:0046872">
    <property type="term" value="F:metal ion binding"/>
    <property type="evidence" value="ECO:0007669"/>
    <property type="project" value="UniProtKB-KW"/>
</dbReference>
<dbReference type="InterPro" id="IPR000917">
    <property type="entry name" value="Sulfatase_N"/>
</dbReference>
<dbReference type="GO" id="GO:0005737">
    <property type="term" value="C:cytoplasm"/>
    <property type="evidence" value="ECO:0007669"/>
    <property type="project" value="TreeGrafter"/>
</dbReference>
<dbReference type="AlphaFoldDB" id="A0A381N2J8"/>
<gene>
    <name evidence="4" type="ORF">METZ01_LOCUS707</name>
</gene>
<proteinExistence type="predicted"/>
<dbReference type="GO" id="GO:0008484">
    <property type="term" value="F:sulfuric ester hydrolase activity"/>
    <property type="evidence" value="ECO:0007669"/>
    <property type="project" value="TreeGrafter"/>
</dbReference>
<dbReference type="Gene3D" id="3.40.720.10">
    <property type="entry name" value="Alkaline Phosphatase, subunit A"/>
    <property type="match status" value="2"/>
</dbReference>
<dbReference type="Pfam" id="PF14559">
    <property type="entry name" value="TPR_19"/>
    <property type="match status" value="1"/>
</dbReference>
<dbReference type="InterPro" id="IPR019734">
    <property type="entry name" value="TPR_rpt"/>
</dbReference>
<dbReference type="Pfam" id="PF00884">
    <property type="entry name" value="Sulfatase"/>
    <property type="match status" value="1"/>
</dbReference>
<name>A0A381N2J8_9ZZZZ</name>
<dbReference type="CDD" id="cd16148">
    <property type="entry name" value="sulfatase_like"/>
    <property type="match status" value="1"/>
</dbReference>
<evidence type="ECO:0000313" key="4">
    <source>
        <dbReference type="EMBL" id="SUZ47853.1"/>
    </source>
</evidence>
<keyword evidence="2" id="KW-0378">Hydrolase</keyword>
<dbReference type="SUPFAM" id="SSF53649">
    <property type="entry name" value="Alkaline phosphatase-like"/>
    <property type="match status" value="1"/>
</dbReference>
<sequence>MKGFDILRLSAPTIIGSGAVAIASLLTLTSCSTQQDFASLRGDGEYNVLLITVDTIRADRLGAYGFEGIDTPSIDSLAARGVTFTRAYSPTPLTLPSHTSLFSGTFPPYHGVRDNGAFAVPPDLTLMAEVFQANGFATGAFVGAFVLDSRFGLDQGFESYFDDFKLPRQNIVGLGTVQRPAEEVIDAALEWLEGEGGSPFFLWVHLYDPHTPYAPPEPYRSEYAGKPYLGEIAYTDAQIGRLLEGLSGRGVSDDTFVVLAGDHGESLGEHGEVQHGFFIYEAATHVPLIVATPFEQFHGIERSQLVSLVDVMPTILEMSGAKIPAVVQGQSLVPLFSGQPDDWRQYVYSETFYPRYHFGWSELQAIQDEQYKLILSPEPELYDLTEDPDESVNLVGERVSITAALEREAEAMIAAYGEGGGRAQVVEIDEDTRQSLAALGYLGGFQSVADDDQEALPSPRDRIGVYNDLLIARRLKQQGRLEESQGLLEQIVVEAPAAIDAYMTLGNLHSEQGRHIEAIAVFEAAIAEKPTDTSLLLLLASENMKLRRFDQAEKLLMDFIDVVPEDARIYYFLGNLNRFGSNHRSAIEYYRKSIALNPESAASHMGLASSYLSTSEDTLAEEHINRALEIDDSIPDVNFTLAQVYQKRGALDDAARGYLRELELFPSHLRASYNLSIIYRQRGLVGKEEEYLRKAIEINPDFPLSHLFLARIYMHRGEQLEEAVQMAEWAIQQGISDPDLAFGHFLLADLYNRLGDAERARENARMGEQVRRRIGR</sequence>
<accession>A0A381N2J8</accession>